<dbReference type="Pfam" id="PF17920">
    <property type="entry name" value="TetR_C_16"/>
    <property type="match status" value="1"/>
</dbReference>
<dbReference type="InterPro" id="IPR050109">
    <property type="entry name" value="HTH-type_TetR-like_transc_reg"/>
</dbReference>
<dbReference type="Gene3D" id="1.10.357.10">
    <property type="entry name" value="Tetracycline Repressor, domain 2"/>
    <property type="match status" value="1"/>
</dbReference>
<feature type="DNA-binding region" description="H-T-H motif" evidence="4">
    <location>
        <begin position="34"/>
        <end position="53"/>
    </location>
</feature>
<protein>
    <submittedName>
        <fullName evidence="6">TetR family transcriptional regulator</fullName>
    </submittedName>
</protein>
<reference evidence="6 7" key="1">
    <citation type="submission" date="2024-09" db="EMBL/GenBank/DDBJ databases">
        <authorList>
            <person name="Sun Q."/>
            <person name="Mori K."/>
        </authorList>
    </citation>
    <scope>NUCLEOTIDE SEQUENCE [LARGE SCALE GENOMIC DNA]</scope>
    <source>
        <strain evidence="6 7">CCM 7706</strain>
    </source>
</reference>
<dbReference type="InterPro" id="IPR041678">
    <property type="entry name" value="TetR_C_16"/>
</dbReference>
<feature type="domain" description="HTH tetR-type" evidence="5">
    <location>
        <begin position="11"/>
        <end position="71"/>
    </location>
</feature>
<evidence type="ECO:0000256" key="1">
    <source>
        <dbReference type="ARBA" id="ARBA00023015"/>
    </source>
</evidence>
<keyword evidence="1" id="KW-0805">Transcription regulation</keyword>
<evidence type="ECO:0000313" key="7">
    <source>
        <dbReference type="Proteomes" id="UP001589798"/>
    </source>
</evidence>
<evidence type="ECO:0000313" key="6">
    <source>
        <dbReference type="EMBL" id="MFC0204650.1"/>
    </source>
</evidence>
<evidence type="ECO:0000256" key="2">
    <source>
        <dbReference type="ARBA" id="ARBA00023125"/>
    </source>
</evidence>
<dbReference type="InterPro" id="IPR009057">
    <property type="entry name" value="Homeodomain-like_sf"/>
</dbReference>
<dbReference type="PANTHER" id="PTHR30055:SF234">
    <property type="entry name" value="HTH-TYPE TRANSCRIPTIONAL REGULATOR BETI"/>
    <property type="match status" value="1"/>
</dbReference>
<dbReference type="SUPFAM" id="SSF46689">
    <property type="entry name" value="Homeodomain-like"/>
    <property type="match status" value="1"/>
</dbReference>
<organism evidence="6 7">
    <name type="scientific">Novosphingobium soli</name>
    <dbReference type="NCBI Taxonomy" id="574956"/>
    <lineage>
        <taxon>Bacteria</taxon>
        <taxon>Pseudomonadati</taxon>
        <taxon>Pseudomonadota</taxon>
        <taxon>Alphaproteobacteria</taxon>
        <taxon>Sphingomonadales</taxon>
        <taxon>Sphingomonadaceae</taxon>
        <taxon>Novosphingobium</taxon>
    </lineage>
</organism>
<evidence type="ECO:0000259" key="5">
    <source>
        <dbReference type="PROSITE" id="PS50977"/>
    </source>
</evidence>
<evidence type="ECO:0000256" key="3">
    <source>
        <dbReference type="ARBA" id="ARBA00023163"/>
    </source>
</evidence>
<dbReference type="PRINTS" id="PR00455">
    <property type="entry name" value="HTHTETR"/>
</dbReference>
<dbReference type="RefSeq" id="WP_379487407.1">
    <property type="nucleotide sequence ID" value="NZ_JBHLWK010000012.1"/>
</dbReference>
<gene>
    <name evidence="6" type="ORF">ACFFJC_10230</name>
</gene>
<accession>A0ABV6CX32</accession>
<keyword evidence="2 4" id="KW-0238">DNA-binding</keyword>
<dbReference type="EMBL" id="JBHLWK010000012">
    <property type="protein sequence ID" value="MFC0204650.1"/>
    <property type="molecule type" value="Genomic_DNA"/>
</dbReference>
<dbReference type="Pfam" id="PF00440">
    <property type="entry name" value="TetR_N"/>
    <property type="match status" value="1"/>
</dbReference>
<keyword evidence="7" id="KW-1185">Reference proteome</keyword>
<dbReference type="Proteomes" id="UP001589798">
    <property type="component" value="Unassembled WGS sequence"/>
</dbReference>
<evidence type="ECO:0000256" key="4">
    <source>
        <dbReference type="PROSITE-ProRule" id="PRU00335"/>
    </source>
</evidence>
<sequence length="183" mass="19622">MSAASDSRSSAETKARILLAAQTVFAEHGYSHAGLREIARQAQVAPSLLLKYFGTKARLFEEALIAAIIPLQHFQSDRPQLGEAIVASVLDPGSRMVAPAMIALALGDPESRAVTVRVVQERIVGPMADWLDGDEGLASAINLLAMTTGFAIFHRNMDLGLEPRTRQDAARLMARALQAMADG</sequence>
<proteinExistence type="predicted"/>
<name>A0ABV6CX32_9SPHN</name>
<dbReference type="PROSITE" id="PS50977">
    <property type="entry name" value="HTH_TETR_2"/>
    <property type="match status" value="1"/>
</dbReference>
<dbReference type="PANTHER" id="PTHR30055">
    <property type="entry name" value="HTH-TYPE TRANSCRIPTIONAL REGULATOR RUTR"/>
    <property type="match status" value="1"/>
</dbReference>
<keyword evidence="3" id="KW-0804">Transcription</keyword>
<comment type="caution">
    <text evidence="6">The sequence shown here is derived from an EMBL/GenBank/DDBJ whole genome shotgun (WGS) entry which is preliminary data.</text>
</comment>
<dbReference type="InterPro" id="IPR001647">
    <property type="entry name" value="HTH_TetR"/>
</dbReference>